<feature type="region of interest" description="Disordered" evidence="1">
    <location>
        <begin position="1"/>
        <end position="22"/>
    </location>
</feature>
<name>A0ABM9NMN1_9GAMM</name>
<gene>
    <name evidence="2" type="ORF">MECH1_V1_3122</name>
</gene>
<dbReference type="Proteomes" id="UP001497493">
    <property type="component" value="Chromosome"/>
</dbReference>
<evidence type="ECO:0000313" key="3">
    <source>
        <dbReference type="Proteomes" id="UP001497493"/>
    </source>
</evidence>
<organism evidence="2 3">
    <name type="scientific">Candidatus Methylocalor cossyra</name>
    <dbReference type="NCBI Taxonomy" id="3108543"/>
    <lineage>
        <taxon>Bacteria</taxon>
        <taxon>Pseudomonadati</taxon>
        <taxon>Pseudomonadota</taxon>
        <taxon>Gammaproteobacteria</taxon>
        <taxon>Methylococcales</taxon>
        <taxon>Methylococcaceae</taxon>
        <taxon>Candidatus Methylocalor</taxon>
    </lineage>
</organism>
<reference evidence="2 3" key="1">
    <citation type="submission" date="2024-04" db="EMBL/GenBank/DDBJ databases">
        <authorList>
            <person name="Cremers G."/>
        </authorList>
    </citation>
    <scope>NUCLEOTIDE SEQUENCE [LARGE SCALE GENOMIC DNA]</scope>
    <source>
        <strain evidence="2">MeCH1-AG</strain>
    </source>
</reference>
<evidence type="ECO:0000256" key="1">
    <source>
        <dbReference type="SAM" id="MobiDB-lite"/>
    </source>
</evidence>
<accession>A0ABM9NMN1</accession>
<evidence type="ECO:0000313" key="2">
    <source>
        <dbReference type="EMBL" id="CAL1241898.1"/>
    </source>
</evidence>
<sequence length="22" mass="2352">MSPGTLGAMDFWQDRNAGQGLV</sequence>
<protein>
    <submittedName>
        <fullName evidence="2">Uncharacterized protein</fullName>
    </submittedName>
</protein>
<dbReference type="EMBL" id="OZ026884">
    <property type="protein sequence ID" value="CAL1241898.1"/>
    <property type="molecule type" value="Genomic_DNA"/>
</dbReference>
<proteinExistence type="predicted"/>
<keyword evidence="3" id="KW-1185">Reference proteome</keyword>